<dbReference type="EMBL" id="JASATX010000001">
    <property type="protein sequence ID" value="MDI2097539.1"/>
    <property type="molecule type" value="Genomic_DNA"/>
</dbReference>
<protein>
    <recommendedName>
        <fullName evidence="4 9">N-(5'-phosphoribosyl)anthranilate isomerase</fullName>
        <shortName evidence="9">PRAI</shortName>
        <ecNumber evidence="3 9">5.3.1.24</ecNumber>
    </recommendedName>
</protein>
<reference evidence="11 12" key="1">
    <citation type="submission" date="2023-04" db="EMBL/GenBank/DDBJ databases">
        <title>Klugiella caeni sp. nov. isolated from the sludge of biochemical tank.</title>
        <authorList>
            <person name="Geng K."/>
        </authorList>
    </citation>
    <scope>NUCLEOTIDE SEQUENCE [LARGE SCALE GENOMIC DNA]</scope>
    <source>
        <strain evidence="11 12">YN-L-19</strain>
    </source>
</reference>
<sequence>MVFVKICGLRSEEHVDAAIEGGADAVGFVLTDSPRYIDVDSARSLVEHVAQRALTFAVVRDVSVEEAHRLANETGAEVVQVHGEFTPQQIEWLVAQGRPVVRAVPFSRADEGSLGEQYLLIDAPRAGSGEPWDYASMRDAALPKQWLLAGGLTPDTVADAIRASGAWGVDVSSGVEVAPGEKSSTLIRAFLDAAKSARVAR</sequence>
<dbReference type="InterPro" id="IPR011060">
    <property type="entry name" value="RibuloseP-bd_barrel"/>
</dbReference>
<dbReference type="InterPro" id="IPR013785">
    <property type="entry name" value="Aldolase_TIM"/>
</dbReference>
<evidence type="ECO:0000256" key="7">
    <source>
        <dbReference type="ARBA" id="ARBA00023141"/>
    </source>
</evidence>
<evidence type="ECO:0000256" key="5">
    <source>
        <dbReference type="ARBA" id="ARBA00022605"/>
    </source>
</evidence>
<dbReference type="Pfam" id="PF00697">
    <property type="entry name" value="PRAI"/>
    <property type="match status" value="1"/>
</dbReference>
<keyword evidence="12" id="KW-1185">Reference proteome</keyword>
<comment type="similarity">
    <text evidence="9">Belongs to the TrpF family.</text>
</comment>
<dbReference type="RefSeq" id="WP_281487329.1">
    <property type="nucleotide sequence ID" value="NZ_JASATX010000001.1"/>
</dbReference>
<evidence type="ECO:0000256" key="4">
    <source>
        <dbReference type="ARBA" id="ARBA00022272"/>
    </source>
</evidence>
<feature type="domain" description="N-(5'phosphoribosyl) anthranilate isomerase (PRAI)" evidence="10">
    <location>
        <begin position="4"/>
        <end position="192"/>
    </location>
</feature>
<keyword evidence="6 9" id="KW-0822">Tryptophan biosynthesis</keyword>
<keyword evidence="5 9" id="KW-0028">Amino-acid biosynthesis</keyword>
<organism evidence="11 12">
    <name type="scientific">Ruicaihuangia caeni</name>
    <dbReference type="NCBI Taxonomy" id="3042517"/>
    <lineage>
        <taxon>Bacteria</taxon>
        <taxon>Bacillati</taxon>
        <taxon>Actinomycetota</taxon>
        <taxon>Actinomycetes</taxon>
        <taxon>Micrococcales</taxon>
        <taxon>Microbacteriaceae</taxon>
        <taxon>Ruicaihuangia</taxon>
    </lineage>
</organism>
<dbReference type="Proteomes" id="UP001321506">
    <property type="component" value="Unassembled WGS sequence"/>
</dbReference>
<evidence type="ECO:0000256" key="3">
    <source>
        <dbReference type="ARBA" id="ARBA00012572"/>
    </source>
</evidence>
<proteinExistence type="inferred from homology"/>
<evidence type="ECO:0000256" key="1">
    <source>
        <dbReference type="ARBA" id="ARBA00001164"/>
    </source>
</evidence>
<gene>
    <name evidence="9" type="primary">trpF</name>
    <name evidence="11" type="ORF">QF206_00970</name>
</gene>
<comment type="catalytic activity">
    <reaction evidence="1 9">
        <text>N-(5-phospho-beta-D-ribosyl)anthranilate = 1-(2-carboxyphenylamino)-1-deoxy-D-ribulose 5-phosphate</text>
        <dbReference type="Rhea" id="RHEA:21540"/>
        <dbReference type="ChEBI" id="CHEBI:18277"/>
        <dbReference type="ChEBI" id="CHEBI:58613"/>
        <dbReference type="EC" id="5.3.1.24"/>
    </reaction>
</comment>
<dbReference type="PANTHER" id="PTHR42894">
    <property type="entry name" value="N-(5'-PHOSPHORIBOSYL)ANTHRANILATE ISOMERASE"/>
    <property type="match status" value="1"/>
</dbReference>
<evidence type="ECO:0000256" key="6">
    <source>
        <dbReference type="ARBA" id="ARBA00022822"/>
    </source>
</evidence>
<dbReference type="AlphaFoldDB" id="A0AAW6T2I9"/>
<comment type="caution">
    <text evidence="11">The sequence shown here is derived from an EMBL/GenBank/DDBJ whole genome shotgun (WGS) entry which is preliminary data.</text>
</comment>
<evidence type="ECO:0000256" key="9">
    <source>
        <dbReference type="HAMAP-Rule" id="MF_00135"/>
    </source>
</evidence>
<dbReference type="HAMAP" id="MF_00135">
    <property type="entry name" value="PRAI"/>
    <property type="match status" value="1"/>
</dbReference>
<dbReference type="SUPFAM" id="SSF51366">
    <property type="entry name" value="Ribulose-phoshate binding barrel"/>
    <property type="match status" value="1"/>
</dbReference>
<name>A0AAW6T2I9_9MICO</name>
<dbReference type="GO" id="GO:0000162">
    <property type="term" value="P:L-tryptophan biosynthetic process"/>
    <property type="evidence" value="ECO:0007669"/>
    <property type="project" value="UniProtKB-UniRule"/>
</dbReference>
<dbReference type="GO" id="GO:0004640">
    <property type="term" value="F:phosphoribosylanthranilate isomerase activity"/>
    <property type="evidence" value="ECO:0007669"/>
    <property type="project" value="UniProtKB-UniRule"/>
</dbReference>
<dbReference type="PANTHER" id="PTHR42894:SF1">
    <property type="entry name" value="N-(5'-PHOSPHORIBOSYL)ANTHRANILATE ISOMERASE"/>
    <property type="match status" value="1"/>
</dbReference>
<dbReference type="CDD" id="cd00405">
    <property type="entry name" value="PRAI"/>
    <property type="match status" value="1"/>
</dbReference>
<dbReference type="InterPro" id="IPR044643">
    <property type="entry name" value="TrpF_fam"/>
</dbReference>
<keyword evidence="8 9" id="KW-0413">Isomerase</keyword>
<dbReference type="EC" id="5.3.1.24" evidence="3 9"/>
<accession>A0AAW6T2I9</accession>
<dbReference type="InterPro" id="IPR001240">
    <property type="entry name" value="PRAI_dom"/>
</dbReference>
<evidence type="ECO:0000313" key="12">
    <source>
        <dbReference type="Proteomes" id="UP001321506"/>
    </source>
</evidence>
<evidence type="ECO:0000259" key="10">
    <source>
        <dbReference type="Pfam" id="PF00697"/>
    </source>
</evidence>
<evidence type="ECO:0000256" key="2">
    <source>
        <dbReference type="ARBA" id="ARBA00004664"/>
    </source>
</evidence>
<keyword evidence="7 9" id="KW-0057">Aromatic amino acid biosynthesis</keyword>
<comment type="pathway">
    <text evidence="2 9">Amino-acid biosynthesis; L-tryptophan biosynthesis; L-tryptophan from chorismate: step 3/5.</text>
</comment>
<evidence type="ECO:0000313" key="11">
    <source>
        <dbReference type="EMBL" id="MDI2097539.1"/>
    </source>
</evidence>
<evidence type="ECO:0000256" key="8">
    <source>
        <dbReference type="ARBA" id="ARBA00023235"/>
    </source>
</evidence>
<dbReference type="Gene3D" id="3.20.20.70">
    <property type="entry name" value="Aldolase class I"/>
    <property type="match status" value="1"/>
</dbReference>